<dbReference type="Pfam" id="PF02627">
    <property type="entry name" value="CMD"/>
    <property type="match status" value="1"/>
</dbReference>
<dbReference type="Gene3D" id="1.20.1290.10">
    <property type="entry name" value="AhpD-like"/>
    <property type="match status" value="1"/>
</dbReference>
<evidence type="ECO:0000313" key="3">
    <source>
        <dbReference type="EMBL" id="QJD79977.1"/>
    </source>
</evidence>
<feature type="domain" description="AB hydrolase-1" evidence="1">
    <location>
        <begin position="22"/>
        <end position="132"/>
    </location>
</feature>
<organism evidence="3 4">
    <name type="scientific">Spirosoma rhododendri</name>
    <dbReference type="NCBI Taxonomy" id="2728024"/>
    <lineage>
        <taxon>Bacteria</taxon>
        <taxon>Pseudomonadati</taxon>
        <taxon>Bacteroidota</taxon>
        <taxon>Cytophagia</taxon>
        <taxon>Cytophagales</taxon>
        <taxon>Cytophagaceae</taxon>
        <taxon>Spirosoma</taxon>
    </lineage>
</organism>
<dbReference type="AlphaFoldDB" id="A0A7L5DVI7"/>
<dbReference type="InterPro" id="IPR026968">
    <property type="entry name" value="PcaD/CatD"/>
</dbReference>
<dbReference type="Pfam" id="PF00561">
    <property type="entry name" value="Abhydrolase_1"/>
    <property type="match status" value="1"/>
</dbReference>
<dbReference type="NCBIfam" id="TIGR02425">
    <property type="entry name" value="decarb_PcaC"/>
    <property type="match status" value="1"/>
</dbReference>
<evidence type="ECO:0000313" key="4">
    <source>
        <dbReference type="Proteomes" id="UP000501128"/>
    </source>
</evidence>
<dbReference type="SUPFAM" id="SSF69118">
    <property type="entry name" value="AhpD-like"/>
    <property type="match status" value="1"/>
</dbReference>
<dbReference type="PANTHER" id="PTHR33570:SF2">
    <property type="entry name" value="CARBOXYMUCONOLACTONE DECARBOXYLASE-LIKE DOMAIN-CONTAINING PROTEIN"/>
    <property type="match status" value="1"/>
</dbReference>
<dbReference type="EMBL" id="CP051677">
    <property type="protein sequence ID" value="QJD79977.1"/>
    <property type="molecule type" value="Genomic_DNA"/>
</dbReference>
<dbReference type="InterPro" id="IPR000073">
    <property type="entry name" value="AB_hydrolase_1"/>
</dbReference>
<reference evidence="3 4" key="1">
    <citation type="submission" date="2020-04" db="EMBL/GenBank/DDBJ databases">
        <title>Genome sequencing of novel species.</title>
        <authorList>
            <person name="Heo J."/>
            <person name="Kim S.-J."/>
            <person name="Kim J.-S."/>
            <person name="Hong S.-B."/>
            <person name="Kwon S.-W."/>
        </authorList>
    </citation>
    <scope>NUCLEOTIDE SEQUENCE [LARGE SCALE GENOMIC DNA]</scope>
    <source>
        <strain evidence="3 4">CJU-R4</strain>
    </source>
</reference>
<feature type="domain" description="Carboxymuconolactone decarboxylase-like" evidence="2">
    <location>
        <begin position="296"/>
        <end position="379"/>
    </location>
</feature>
<dbReference type="PANTHER" id="PTHR33570">
    <property type="entry name" value="4-CARBOXYMUCONOLACTONE DECARBOXYLASE FAMILY PROTEIN"/>
    <property type="match status" value="1"/>
</dbReference>
<protein>
    <submittedName>
        <fullName evidence="3">3-oxoadipate enol-lactonase</fullName>
        <ecNumber evidence="3">3.1.1.24</ecNumber>
    </submittedName>
</protein>
<name>A0A7L5DVI7_9BACT</name>
<dbReference type="Gene3D" id="3.40.50.1820">
    <property type="entry name" value="alpha/beta hydrolase"/>
    <property type="match status" value="1"/>
</dbReference>
<dbReference type="GO" id="GO:0051920">
    <property type="term" value="F:peroxiredoxin activity"/>
    <property type="evidence" value="ECO:0007669"/>
    <property type="project" value="InterPro"/>
</dbReference>
<dbReference type="NCBIfam" id="TIGR02427">
    <property type="entry name" value="protocat_pcaD"/>
    <property type="match status" value="1"/>
</dbReference>
<dbReference type="KEGG" id="srho:HH216_17340"/>
<accession>A0A7L5DVI7</accession>
<dbReference type="SUPFAM" id="SSF53474">
    <property type="entry name" value="alpha/beta-Hydrolases"/>
    <property type="match status" value="1"/>
</dbReference>
<dbReference type="InterPro" id="IPR012788">
    <property type="entry name" value="Decarb_PcaC"/>
</dbReference>
<dbReference type="GO" id="GO:0047570">
    <property type="term" value="F:3-oxoadipate enol-lactonase activity"/>
    <property type="evidence" value="ECO:0007669"/>
    <property type="project" value="UniProtKB-EC"/>
</dbReference>
<dbReference type="InterPro" id="IPR003779">
    <property type="entry name" value="CMD-like"/>
</dbReference>
<evidence type="ECO:0000259" key="2">
    <source>
        <dbReference type="Pfam" id="PF02627"/>
    </source>
</evidence>
<gene>
    <name evidence="3" type="primary">pcaD</name>
    <name evidence="3" type="ORF">HH216_17340</name>
</gene>
<keyword evidence="4" id="KW-1185">Reference proteome</keyword>
<dbReference type="InterPro" id="IPR029032">
    <property type="entry name" value="AhpD-like"/>
</dbReference>
<dbReference type="InterPro" id="IPR052512">
    <property type="entry name" value="4CMD/NDH-1_regulator"/>
</dbReference>
<evidence type="ECO:0000259" key="1">
    <source>
        <dbReference type="Pfam" id="PF00561"/>
    </source>
</evidence>
<dbReference type="EC" id="3.1.1.24" evidence="3"/>
<dbReference type="Proteomes" id="UP000501128">
    <property type="component" value="Chromosome"/>
</dbReference>
<sequence>MRFHQPHKPVNTHYQIDGETGPVLVFSNSLGADLIMWDKVVPRLLPHFRILRYDTRGHGQTPVSAEPFTITDLGLDVLNLLDKLAIDKIVFCGLSMGGLIGQWLAINHPERVERLILSNTAAKIGNDTTWNERIDRVRQVGLPAIVDGVLDRWLTPDYRQANPAELAQLRDSFLRNTVAGYAACCEAIRDVDFRETIGQISAPTLVIAGTHDPVTTVADGQFLQQHIPGAQLVELSAAHVSAIESPDAFTDAIRSFLIAEAPKQSVYDAGMAVRRAVLGDAHVDRATTGITDFNGEFQDFITRYAWGEIWTRPGLPRHSRSLITLGMLIALNREAEFKMHVRAAFNNGVTIDEIKEVIMHSALYCGLPAANAAFHAAQDVIAMEHKNL</sequence>
<dbReference type="PRINTS" id="PR00111">
    <property type="entry name" value="ABHYDROLASE"/>
</dbReference>
<dbReference type="InterPro" id="IPR029058">
    <property type="entry name" value="AB_hydrolase_fold"/>
</dbReference>
<dbReference type="GO" id="GO:0042952">
    <property type="term" value="P:beta-ketoadipate pathway"/>
    <property type="evidence" value="ECO:0007669"/>
    <property type="project" value="InterPro"/>
</dbReference>
<keyword evidence="3" id="KW-0378">Hydrolase</keyword>
<proteinExistence type="predicted"/>